<dbReference type="EMBL" id="MBFS01003459">
    <property type="protein sequence ID" value="PVU86560.1"/>
    <property type="molecule type" value="Genomic_DNA"/>
</dbReference>
<name>A0A2T9Y2J5_9FUNG</name>
<dbReference type="FunFam" id="2.20.70.30:FF:000001">
    <property type="entry name" value="Transcription factor BTF3 homolog"/>
    <property type="match status" value="1"/>
</dbReference>
<proteinExistence type="inferred from homology"/>
<comment type="similarity">
    <text evidence="1 2">Belongs to the NAC-beta family.</text>
</comment>
<dbReference type="AlphaFoldDB" id="A0A2T9Y2J5"/>
<dbReference type="SMART" id="SM01407">
    <property type="entry name" value="NAC"/>
    <property type="match status" value="1"/>
</dbReference>
<evidence type="ECO:0000259" key="4">
    <source>
        <dbReference type="PROSITE" id="PS51151"/>
    </source>
</evidence>
<dbReference type="Proteomes" id="UP000245609">
    <property type="component" value="Unassembled WGS sequence"/>
</dbReference>
<dbReference type="PROSITE" id="PS51151">
    <property type="entry name" value="NAC_AB"/>
    <property type="match status" value="1"/>
</dbReference>
<keyword evidence="6" id="KW-1185">Reference proteome</keyword>
<dbReference type="Pfam" id="PF01849">
    <property type="entry name" value="NAC"/>
    <property type="match status" value="1"/>
</dbReference>
<dbReference type="OrthoDB" id="8033832at2759"/>
<comment type="caution">
    <text evidence="5">The sequence shown here is derived from an EMBL/GenBank/DDBJ whole genome shotgun (WGS) entry which is preliminary data.</text>
</comment>
<dbReference type="GO" id="GO:0005854">
    <property type="term" value="C:nascent polypeptide-associated complex"/>
    <property type="evidence" value="ECO:0007669"/>
    <property type="project" value="UniProtKB-ARBA"/>
</dbReference>
<protein>
    <recommendedName>
        <fullName evidence="2">Nascent polypeptide-associated complex subunit beta</fullName>
    </recommendedName>
</protein>
<feature type="domain" description="NAC-A/B" evidence="4">
    <location>
        <begin position="44"/>
        <end position="109"/>
    </location>
</feature>
<dbReference type="STRING" id="133381.A0A2T9Y2J5"/>
<gene>
    <name evidence="5" type="ORF">BB560_006668</name>
</gene>
<dbReference type="Gene3D" id="2.20.70.30">
    <property type="entry name" value="Nascent polypeptide-associated complex domain"/>
    <property type="match status" value="1"/>
</dbReference>
<evidence type="ECO:0000313" key="6">
    <source>
        <dbReference type="Proteomes" id="UP000245609"/>
    </source>
</evidence>
<dbReference type="CDD" id="cd22055">
    <property type="entry name" value="NAC_BTF3"/>
    <property type="match status" value="1"/>
</dbReference>
<dbReference type="InterPro" id="IPR002715">
    <property type="entry name" value="Nas_poly-pep-assoc_cplx_dom"/>
</dbReference>
<sequence>MQKGRMNPQKLAQLQSQARIGGKGTPRRKVYNKSAKPSEAGGSVSEDKKLGPLLKRLNAQPLSGIEEVNMFRQDGKIVNFAHPNVSATAGANTFVISGNSAVKDISEMFPGILPQLGPENLGILQQLLKDFQDKNPQLGNPAANPLSAVEDDDIPDLVQAIDKAGISTAAEDVD</sequence>
<keyword evidence="2" id="KW-0805">Transcription regulation</keyword>
<dbReference type="InterPro" id="IPR039370">
    <property type="entry name" value="BTF3"/>
</dbReference>
<accession>A0A2T9Y2J5</accession>
<dbReference type="InterPro" id="IPR038187">
    <property type="entry name" value="NAC_A/B_dom_sf"/>
</dbReference>
<evidence type="ECO:0000256" key="1">
    <source>
        <dbReference type="ARBA" id="ARBA00005296"/>
    </source>
</evidence>
<evidence type="ECO:0000256" key="3">
    <source>
        <dbReference type="SAM" id="MobiDB-lite"/>
    </source>
</evidence>
<keyword evidence="2" id="KW-0804">Transcription</keyword>
<dbReference type="PANTHER" id="PTHR10351">
    <property type="entry name" value="TRANSCRIPTION FACTOR BTF3 FAMILY MEMBER"/>
    <property type="match status" value="1"/>
</dbReference>
<comment type="subunit">
    <text evidence="2">Part of the nascent polypeptide-associated complex (NAC).</text>
</comment>
<reference evidence="5 6" key="1">
    <citation type="journal article" date="2018" name="MBio">
        <title>Comparative Genomics Reveals the Core Gene Toolbox for the Fungus-Insect Symbiosis.</title>
        <authorList>
            <person name="Wang Y."/>
            <person name="Stata M."/>
            <person name="Wang W."/>
            <person name="Stajich J.E."/>
            <person name="White M.M."/>
            <person name="Moncalvo J.M."/>
        </authorList>
    </citation>
    <scope>NUCLEOTIDE SEQUENCE [LARGE SCALE GENOMIC DNA]</scope>
    <source>
        <strain evidence="5 6">SC-DP-2</strain>
    </source>
</reference>
<feature type="region of interest" description="Disordered" evidence="3">
    <location>
        <begin position="1"/>
        <end position="49"/>
    </location>
</feature>
<evidence type="ECO:0000313" key="5">
    <source>
        <dbReference type="EMBL" id="PVU86560.1"/>
    </source>
</evidence>
<organism evidence="5 6">
    <name type="scientific">Smittium megazygosporum</name>
    <dbReference type="NCBI Taxonomy" id="133381"/>
    <lineage>
        <taxon>Eukaryota</taxon>
        <taxon>Fungi</taxon>
        <taxon>Fungi incertae sedis</taxon>
        <taxon>Zoopagomycota</taxon>
        <taxon>Kickxellomycotina</taxon>
        <taxon>Harpellomycetes</taxon>
        <taxon>Harpellales</taxon>
        <taxon>Legeriomycetaceae</taxon>
        <taxon>Smittium</taxon>
    </lineage>
</organism>
<evidence type="ECO:0000256" key="2">
    <source>
        <dbReference type="RuleBase" id="RU361272"/>
    </source>
</evidence>